<reference evidence="6 7" key="1">
    <citation type="submission" date="2019-03" db="EMBL/GenBank/DDBJ databases">
        <title>Genomic Encyclopedia of Type Strains, Phase IV (KMG-IV): sequencing the most valuable type-strain genomes for metagenomic binning, comparative biology and taxonomic classification.</title>
        <authorList>
            <person name="Goeker M."/>
        </authorList>
    </citation>
    <scope>NUCLEOTIDE SEQUENCE [LARGE SCALE GENOMIC DNA]</scope>
    <source>
        <strain evidence="6 7">DSM 100556</strain>
    </source>
</reference>
<dbReference type="Pfam" id="PF00575">
    <property type="entry name" value="S1"/>
    <property type="match status" value="3"/>
</dbReference>
<protein>
    <submittedName>
        <fullName evidence="6">Small subunit ribosomal protein S1</fullName>
    </submittedName>
</protein>
<dbReference type="GO" id="GO:0022627">
    <property type="term" value="C:cytosolic small ribosomal subunit"/>
    <property type="evidence" value="ECO:0007669"/>
    <property type="project" value="TreeGrafter"/>
</dbReference>
<feature type="compositionally biased region" description="Basic and acidic residues" evidence="4">
    <location>
        <begin position="293"/>
        <end position="308"/>
    </location>
</feature>
<organism evidence="6 7">
    <name type="scientific">Kineothrix alysoides</name>
    <dbReference type="NCBI Taxonomy" id="1469948"/>
    <lineage>
        <taxon>Bacteria</taxon>
        <taxon>Bacillati</taxon>
        <taxon>Bacillota</taxon>
        <taxon>Clostridia</taxon>
        <taxon>Lachnospirales</taxon>
        <taxon>Lachnospiraceae</taxon>
        <taxon>Kineothrix</taxon>
    </lineage>
</organism>
<dbReference type="Gene3D" id="2.40.50.140">
    <property type="entry name" value="Nucleic acid-binding proteins"/>
    <property type="match status" value="3"/>
</dbReference>
<dbReference type="SUPFAM" id="SSF50249">
    <property type="entry name" value="Nucleic acid-binding proteins"/>
    <property type="match status" value="3"/>
</dbReference>
<dbReference type="CDD" id="cd05687">
    <property type="entry name" value="S1_RPS1_repeat_ec1_hs1"/>
    <property type="match status" value="1"/>
</dbReference>
<comment type="similarity">
    <text evidence="1">Belongs to the bacterial ribosomal protein bS1 family.</text>
</comment>
<dbReference type="PANTHER" id="PTHR10724:SF7">
    <property type="entry name" value="SMALL RIBOSOMAL SUBUNIT PROTEIN BS1C"/>
    <property type="match status" value="1"/>
</dbReference>
<keyword evidence="3" id="KW-0687">Ribonucleoprotein</keyword>
<accession>A0A4V2QBU3</accession>
<dbReference type="InterPro" id="IPR012340">
    <property type="entry name" value="NA-bd_OB-fold"/>
</dbReference>
<feature type="domain" description="S1 motif" evidence="5">
    <location>
        <begin position="137"/>
        <end position="203"/>
    </location>
</feature>
<dbReference type="GO" id="GO:0003729">
    <property type="term" value="F:mRNA binding"/>
    <property type="evidence" value="ECO:0007669"/>
    <property type="project" value="TreeGrafter"/>
</dbReference>
<dbReference type="InterPro" id="IPR050437">
    <property type="entry name" value="Ribos_protein_bS1-like"/>
</dbReference>
<evidence type="ECO:0000256" key="4">
    <source>
        <dbReference type="SAM" id="MobiDB-lite"/>
    </source>
</evidence>
<feature type="domain" description="S1 motif" evidence="5">
    <location>
        <begin position="50"/>
        <end position="119"/>
    </location>
</feature>
<name>A0A4V2QBU3_9FIRM</name>
<dbReference type="InterPro" id="IPR035104">
    <property type="entry name" value="Ribosomal_protein_S1-like"/>
</dbReference>
<comment type="caution">
    <text evidence="6">The sequence shown here is derived from an EMBL/GenBank/DDBJ whole genome shotgun (WGS) entry which is preliminary data.</text>
</comment>
<keyword evidence="7" id="KW-1185">Reference proteome</keyword>
<dbReference type="PRINTS" id="PR00681">
    <property type="entry name" value="RIBOSOMALS1"/>
</dbReference>
<evidence type="ECO:0000256" key="3">
    <source>
        <dbReference type="ARBA" id="ARBA00023274"/>
    </source>
</evidence>
<evidence type="ECO:0000256" key="2">
    <source>
        <dbReference type="ARBA" id="ARBA00022980"/>
    </source>
</evidence>
<dbReference type="GO" id="GO:0003735">
    <property type="term" value="F:structural constituent of ribosome"/>
    <property type="evidence" value="ECO:0007669"/>
    <property type="project" value="TreeGrafter"/>
</dbReference>
<dbReference type="PANTHER" id="PTHR10724">
    <property type="entry name" value="30S RIBOSOMAL PROTEIN S1"/>
    <property type="match status" value="1"/>
</dbReference>
<dbReference type="Proteomes" id="UP000295718">
    <property type="component" value="Unassembled WGS sequence"/>
</dbReference>
<sequence length="329" mass="36300">MEKDLLEKDMQGKDIETPAEPAAENEVGTQETMEDYSRELEASFRKIGEGEIISGTVISVDEEEVILDLNYFAQGVIKAEDMSNDPKFNILEEVKIGSVIEATVVRTDDGAGNIQLSCKEAKDILSWDILKQYLDEEKEIAVKVSEVVNGGVIAYAEGIRGFIPASQLSLTYVEDLEPWKDKQLTVKVITVDEEKKKLVLSAKAVEKQKAETEINHRISMLVPGTVLEGTVESLMPYGAFIALAEGLNGLVHISQISVKRIKKPSEVLTVGDKVKVKVLNTNDHKISLSIKAVEEDSRPDEMEGKEAAEYSSNEEIGTSLGDLFKKLKL</sequence>
<proteinExistence type="inferred from homology"/>
<evidence type="ECO:0000313" key="7">
    <source>
        <dbReference type="Proteomes" id="UP000295718"/>
    </source>
</evidence>
<feature type="region of interest" description="Disordered" evidence="4">
    <location>
        <begin position="1"/>
        <end position="35"/>
    </location>
</feature>
<evidence type="ECO:0000256" key="1">
    <source>
        <dbReference type="ARBA" id="ARBA00006767"/>
    </source>
</evidence>
<evidence type="ECO:0000259" key="5">
    <source>
        <dbReference type="PROSITE" id="PS50126"/>
    </source>
</evidence>
<evidence type="ECO:0000313" key="6">
    <source>
        <dbReference type="EMBL" id="TCL57242.1"/>
    </source>
</evidence>
<dbReference type="STRING" id="1469948.GCA_000732725_03110"/>
<feature type="domain" description="S1 motif" evidence="5">
    <location>
        <begin position="224"/>
        <end position="291"/>
    </location>
</feature>
<dbReference type="AlphaFoldDB" id="A0A4V2QBU3"/>
<dbReference type="FunFam" id="2.40.50.140:FF:000051">
    <property type="entry name" value="RNA-binding transcriptional accessory protein"/>
    <property type="match status" value="1"/>
</dbReference>
<dbReference type="PROSITE" id="PS50126">
    <property type="entry name" value="S1"/>
    <property type="match status" value="3"/>
</dbReference>
<keyword evidence="2 6" id="KW-0689">Ribosomal protein</keyword>
<dbReference type="CDD" id="cd04465">
    <property type="entry name" value="S1_RPS1_repeat_ec2_hs2"/>
    <property type="match status" value="1"/>
</dbReference>
<gene>
    <name evidence="6" type="ORF">EDD76_109104</name>
</gene>
<dbReference type="SMART" id="SM00316">
    <property type="entry name" value="S1"/>
    <property type="match status" value="3"/>
</dbReference>
<dbReference type="EMBL" id="SLUO01000009">
    <property type="protein sequence ID" value="TCL57242.1"/>
    <property type="molecule type" value="Genomic_DNA"/>
</dbReference>
<dbReference type="GO" id="GO:0006412">
    <property type="term" value="P:translation"/>
    <property type="evidence" value="ECO:0007669"/>
    <property type="project" value="TreeGrafter"/>
</dbReference>
<dbReference type="InterPro" id="IPR003029">
    <property type="entry name" value="S1_domain"/>
</dbReference>
<feature type="region of interest" description="Disordered" evidence="4">
    <location>
        <begin position="293"/>
        <end position="314"/>
    </location>
</feature>
<feature type="compositionally biased region" description="Basic and acidic residues" evidence="4">
    <location>
        <begin position="1"/>
        <end position="16"/>
    </location>
</feature>